<dbReference type="GO" id="GO:0006820">
    <property type="term" value="P:monoatomic anion transport"/>
    <property type="evidence" value="ECO:0007669"/>
    <property type="project" value="TreeGrafter"/>
</dbReference>
<feature type="transmembrane region" description="Helical" evidence="8">
    <location>
        <begin position="288"/>
        <end position="309"/>
    </location>
</feature>
<dbReference type="OrthoDB" id="6367556at2759"/>
<feature type="transmembrane region" description="Helical" evidence="8">
    <location>
        <begin position="369"/>
        <end position="388"/>
    </location>
</feature>
<proteinExistence type="predicted"/>
<dbReference type="PANTHER" id="PTHR11662:SF399">
    <property type="entry name" value="FI19708P1-RELATED"/>
    <property type="match status" value="1"/>
</dbReference>
<dbReference type="AlphaFoldDB" id="A0A8J4Y032"/>
<evidence type="ECO:0000256" key="6">
    <source>
        <dbReference type="ARBA" id="ARBA00023136"/>
    </source>
</evidence>
<name>A0A8J4Y032_CHIOP</name>
<dbReference type="Gene3D" id="1.20.1250.20">
    <property type="entry name" value="MFS general substrate transporter like domains"/>
    <property type="match status" value="2"/>
</dbReference>
<evidence type="ECO:0000256" key="2">
    <source>
        <dbReference type="ARBA" id="ARBA00022448"/>
    </source>
</evidence>
<accession>A0A8J4Y032</accession>
<keyword evidence="6 8" id="KW-0472">Membrane</keyword>
<feature type="compositionally biased region" description="Basic residues" evidence="7">
    <location>
        <begin position="1"/>
        <end position="16"/>
    </location>
</feature>
<evidence type="ECO:0000313" key="11">
    <source>
        <dbReference type="Proteomes" id="UP000770661"/>
    </source>
</evidence>
<dbReference type="FunFam" id="1.20.1250.20:FF:000003">
    <property type="entry name" value="Solute carrier family 17 member 3"/>
    <property type="match status" value="1"/>
</dbReference>
<reference evidence="10" key="1">
    <citation type="submission" date="2020-07" db="EMBL/GenBank/DDBJ databases">
        <title>The High-quality genome of the commercially important snow crab, Chionoecetes opilio.</title>
        <authorList>
            <person name="Jeong J.-H."/>
            <person name="Ryu S."/>
        </authorList>
    </citation>
    <scope>NUCLEOTIDE SEQUENCE</scope>
    <source>
        <strain evidence="10">MADBK_172401_WGS</strain>
        <tissue evidence="10">Digestive gland</tissue>
    </source>
</reference>
<feature type="compositionally biased region" description="Basic and acidic residues" evidence="7">
    <location>
        <begin position="107"/>
        <end position="116"/>
    </location>
</feature>
<keyword evidence="5 8" id="KW-1133">Transmembrane helix</keyword>
<evidence type="ECO:0000256" key="1">
    <source>
        <dbReference type="ARBA" id="ARBA00004141"/>
    </source>
</evidence>
<evidence type="ECO:0000256" key="3">
    <source>
        <dbReference type="ARBA" id="ARBA00022692"/>
    </source>
</evidence>
<dbReference type="InterPro" id="IPR011701">
    <property type="entry name" value="MFS"/>
</dbReference>
<dbReference type="GO" id="GO:0015293">
    <property type="term" value="F:symporter activity"/>
    <property type="evidence" value="ECO:0007669"/>
    <property type="project" value="UniProtKB-KW"/>
</dbReference>
<feature type="region of interest" description="Disordered" evidence="7">
    <location>
        <begin position="537"/>
        <end position="562"/>
    </location>
</feature>
<protein>
    <submittedName>
        <fullName evidence="10">Putative inorganic phosphate cotransporter</fullName>
    </submittedName>
</protein>
<feature type="domain" description="Major facilitator superfamily (MFS) profile" evidence="9">
    <location>
        <begin position="134"/>
        <end position="562"/>
    </location>
</feature>
<dbReference type="PANTHER" id="PTHR11662">
    <property type="entry name" value="SOLUTE CARRIER FAMILY 17"/>
    <property type="match status" value="1"/>
</dbReference>
<keyword evidence="2" id="KW-0813">Transport</keyword>
<keyword evidence="4" id="KW-0769">Symport</keyword>
<dbReference type="InterPro" id="IPR036259">
    <property type="entry name" value="MFS_trans_sf"/>
</dbReference>
<evidence type="ECO:0000256" key="5">
    <source>
        <dbReference type="ARBA" id="ARBA00022989"/>
    </source>
</evidence>
<dbReference type="FunFam" id="1.20.1250.20:FF:000423">
    <property type="entry name" value="Putative inorganic phosphate cotransporter-like Protein"/>
    <property type="match status" value="1"/>
</dbReference>
<dbReference type="PROSITE" id="PS50850">
    <property type="entry name" value="MFS"/>
    <property type="match status" value="1"/>
</dbReference>
<dbReference type="SUPFAM" id="SSF103473">
    <property type="entry name" value="MFS general substrate transporter"/>
    <property type="match status" value="1"/>
</dbReference>
<dbReference type="EMBL" id="JACEEZ010016177">
    <property type="protein sequence ID" value="KAG0718360.1"/>
    <property type="molecule type" value="Genomic_DNA"/>
</dbReference>
<feature type="compositionally biased region" description="Polar residues" evidence="7">
    <location>
        <begin position="92"/>
        <end position="106"/>
    </location>
</feature>
<dbReference type="InterPro" id="IPR050382">
    <property type="entry name" value="MFS_Na/Anion_cotransporter"/>
</dbReference>
<feature type="region of interest" description="Disordered" evidence="7">
    <location>
        <begin position="1"/>
        <end position="24"/>
    </location>
</feature>
<feature type="transmembrane region" description="Helical" evidence="8">
    <location>
        <begin position="434"/>
        <end position="455"/>
    </location>
</feature>
<evidence type="ECO:0000256" key="4">
    <source>
        <dbReference type="ARBA" id="ARBA00022847"/>
    </source>
</evidence>
<sequence length="562" mass="60540">MEPRTRQKCNARRRHGPGYGSIVTDRDARDALGRGHEKLVHALKNREAPRILYPTQRYLSGLEGLAAGGCVRHSWSLAFHCDFQMANLQGDSNPDSRLIPTTQNHNTDLHNEKADTPDSGGPGGCRGWGARHTVVVMATLGLFIDYMLQTVLAVTIVAMVGQNATREEVEGEVCPLPEGHNATQEIRAGVFAWDERTQGLIQGCLHYGCALMSLPAGRVAETCGATRVFGAMVAAGCLLCLLSPVAAQTSTYLFVALRVTQGAAVGGLFPALNTLLVKWIPLDELPKVFSITHSGINLGCVTCMTLAGWLCEMEWLGGWPLPFYVVGAAGLVWYALWVLLVHPTPEEHPRITRQELQYIMDGRRRVTEAGVIAALPYLLSCLVSVGWGHVIGCLTAAHILTTRRTRQLSMAMASYVPVGCMLGMCLMECDAHASVALLVVCVCAGTCNYTGYYSSFQDLSPTFCGTLMGFVTIFAALSGMAGPLVTGLMINESQTLGAWRHVFVTSAAVYIVCSTIYIIFPPVQRQSWDAASITTSASSSPCHPRLSPEGSVKAAGDHGVRV</sequence>
<evidence type="ECO:0000313" key="10">
    <source>
        <dbReference type="EMBL" id="KAG0718360.1"/>
    </source>
</evidence>
<comment type="caution">
    <text evidence="10">The sequence shown here is derived from an EMBL/GenBank/DDBJ whole genome shotgun (WGS) entry which is preliminary data.</text>
</comment>
<dbReference type="GO" id="GO:0016020">
    <property type="term" value="C:membrane"/>
    <property type="evidence" value="ECO:0007669"/>
    <property type="project" value="UniProtKB-SubCell"/>
</dbReference>
<dbReference type="Pfam" id="PF07690">
    <property type="entry name" value="MFS_1"/>
    <property type="match status" value="1"/>
</dbReference>
<gene>
    <name evidence="10" type="primary">Picot_8</name>
    <name evidence="10" type="ORF">GWK47_052531</name>
</gene>
<feature type="region of interest" description="Disordered" evidence="7">
    <location>
        <begin position="92"/>
        <end position="121"/>
    </location>
</feature>
<feature type="transmembrane region" description="Helical" evidence="8">
    <location>
        <begin position="467"/>
        <end position="490"/>
    </location>
</feature>
<feature type="transmembrane region" description="Helical" evidence="8">
    <location>
        <begin position="252"/>
        <end position="276"/>
    </location>
</feature>
<feature type="transmembrane region" description="Helical" evidence="8">
    <location>
        <begin position="228"/>
        <end position="246"/>
    </location>
</feature>
<dbReference type="Proteomes" id="UP000770661">
    <property type="component" value="Unassembled WGS sequence"/>
</dbReference>
<evidence type="ECO:0000256" key="8">
    <source>
        <dbReference type="SAM" id="Phobius"/>
    </source>
</evidence>
<feature type="transmembrane region" description="Helical" evidence="8">
    <location>
        <begin position="502"/>
        <end position="520"/>
    </location>
</feature>
<feature type="transmembrane region" description="Helical" evidence="8">
    <location>
        <begin position="321"/>
        <end position="341"/>
    </location>
</feature>
<keyword evidence="3 8" id="KW-0812">Transmembrane</keyword>
<evidence type="ECO:0000259" key="9">
    <source>
        <dbReference type="PROSITE" id="PS50850"/>
    </source>
</evidence>
<comment type="subcellular location">
    <subcellularLocation>
        <location evidence="1">Membrane</location>
        <topology evidence="1">Multi-pass membrane protein</topology>
    </subcellularLocation>
</comment>
<evidence type="ECO:0000256" key="7">
    <source>
        <dbReference type="SAM" id="MobiDB-lite"/>
    </source>
</evidence>
<organism evidence="10 11">
    <name type="scientific">Chionoecetes opilio</name>
    <name type="common">Atlantic snow crab</name>
    <name type="synonym">Cancer opilio</name>
    <dbReference type="NCBI Taxonomy" id="41210"/>
    <lineage>
        <taxon>Eukaryota</taxon>
        <taxon>Metazoa</taxon>
        <taxon>Ecdysozoa</taxon>
        <taxon>Arthropoda</taxon>
        <taxon>Crustacea</taxon>
        <taxon>Multicrustacea</taxon>
        <taxon>Malacostraca</taxon>
        <taxon>Eumalacostraca</taxon>
        <taxon>Eucarida</taxon>
        <taxon>Decapoda</taxon>
        <taxon>Pleocyemata</taxon>
        <taxon>Brachyura</taxon>
        <taxon>Eubrachyura</taxon>
        <taxon>Majoidea</taxon>
        <taxon>Majidae</taxon>
        <taxon>Chionoecetes</taxon>
    </lineage>
</organism>
<dbReference type="InterPro" id="IPR020846">
    <property type="entry name" value="MFS_dom"/>
</dbReference>
<keyword evidence="11" id="KW-1185">Reference proteome</keyword>